<proteinExistence type="predicted"/>
<sequence length="180" mass="20503">MKWLLIVITLYSGACLASTPNSQDNEDWNGWPTVGTSSLSWLFFDLFDSELKTPTGVYEESSDVTPHALALLISYLRDVPKDELLKATTKQWTKLGYADELTSGWLVKLDRIYQDINEGDRLVYITDGSSGEFIMYDRQNNATSLGVIKDEQLNDAFLSIWLSPNTQYLKHRNQLLGKKR</sequence>
<evidence type="ECO:0000256" key="1">
    <source>
        <dbReference type="SAM" id="SignalP"/>
    </source>
</evidence>
<dbReference type="Pfam" id="PF16036">
    <property type="entry name" value="Chalcone_3"/>
    <property type="match status" value="1"/>
</dbReference>
<accession>A0A2N8ZAW4</accession>
<dbReference type="AlphaFoldDB" id="A0A2N8ZAW4"/>
<dbReference type="Proteomes" id="UP000235828">
    <property type="component" value="Chromosome A"/>
</dbReference>
<feature type="signal peptide" evidence="1">
    <location>
        <begin position="1"/>
        <end position="17"/>
    </location>
</feature>
<feature type="chain" id="PRO_5014867106" description="Chalcone isomerase domain-containing protein" evidence="1">
    <location>
        <begin position="18"/>
        <end position="180"/>
    </location>
</feature>
<dbReference type="OrthoDB" id="8527419at2"/>
<gene>
    <name evidence="3" type="ORF">VTAP4600_A1081</name>
</gene>
<reference evidence="3 4" key="1">
    <citation type="submission" date="2017-10" db="EMBL/GenBank/DDBJ databases">
        <authorList>
            <person name="Banno H."/>
            <person name="Chua N.-H."/>
        </authorList>
    </citation>
    <scope>NUCLEOTIDE SEQUENCE [LARGE SCALE GENOMIC DNA]</scope>
    <source>
        <strain evidence="3">Vibrio tapetis CECT4600</strain>
    </source>
</reference>
<feature type="domain" description="Chalcone isomerase" evidence="2">
    <location>
        <begin position="68"/>
        <end position="177"/>
    </location>
</feature>
<dbReference type="InterPro" id="IPR016087">
    <property type="entry name" value="Chalcone_isomerase"/>
</dbReference>
<keyword evidence="4" id="KW-1185">Reference proteome</keyword>
<dbReference type="KEGG" id="vta:A1081"/>
<protein>
    <recommendedName>
        <fullName evidence="2">Chalcone isomerase domain-containing protein</fullName>
    </recommendedName>
</protein>
<evidence type="ECO:0000313" key="3">
    <source>
        <dbReference type="EMBL" id="SON49060.1"/>
    </source>
</evidence>
<name>A0A2N8ZAW4_9VIBR</name>
<organism evidence="3 4">
    <name type="scientific">Vibrio tapetis subsp. tapetis</name>
    <dbReference type="NCBI Taxonomy" id="1671868"/>
    <lineage>
        <taxon>Bacteria</taxon>
        <taxon>Pseudomonadati</taxon>
        <taxon>Pseudomonadota</taxon>
        <taxon>Gammaproteobacteria</taxon>
        <taxon>Vibrionales</taxon>
        <taxon>Vibrionaceae</taxon>
        <taxon>Vibrio</taxon>
    </lineage>
</organism>
<dbReference type="RefSeq" id="WP_102521791.1">
    <property type="nucleotide sequence ID" value="NZ_LT960611.1"/>
</dbReference>
<evidence type="ECO:0000313" key="4">
    <source>
        <dbReference type="Proteomes" id="UP000235828"/>
    </source>
</evidence>
<keyword evidence="1" id="KW-0732">Signal</keyword>
<evidence type="ECO:0000259" key="2">
    <source>
        <dbReference type="Pfam" id="PF16036"/>
    </source>
</evidence>
<dbReference type="EMBL" id="LT960611">
    <property type="protein sequence ID" value="SON49060.1"/>
    <property type="molecule type" value="Genomic_DNA"/>
</dbReference>